<evidence type="ECO:0000259" key="6">
    <source>
        <dbReference type="Pfam" id="PF14940"/>
    </source>
</evidence>
<keyword evidence="4 5" id="KW-0472">Membrane</keyword>
<dbReference type="PANTHER" id="PTHR16002">
    <property type="entry name" value="TRANSMEMBRANE PROTEIN 248-LIKE"/>
    <property type="match status" value="1"/>
</dbReference>
<evidence type="ECO:0000313" key="8">
    <source>
        <dbReference type="Proteomes" id="UP001591681"/>
    </source>
</evidence>
<protein>
    <recommendedName>
        <fullName evidence="6">TMEM248/TMEM219 domain-containing protein</fullName>
    </recommendedName>
</protein>
<dbReference type="Proteomes" id="UP001591681">
    <property type="component" value="Unassembled WGS sequence"/>
</dbReference>
<evidence type="ECO:0000256" key="2">
    <source>
        <dbReference type="ARBA" id="ARBA00022692"/>
    </source>
</evidence>
<dbReference type="GO" id="GO:0016020">
    <property type="term" value="C:membrane"/>
    <property type="evidence" value="ECO:0007669"/>
    <property type="project" value="UniProtKB-SubCell"/>
</dbReference>
<dbReference type="AlphaFoldDB" id="A0ABD1IXQ0"/>
<proteinExistence type="predicted"/>
<comment type="subcellular location">
    <subcellularLocation>
        <location evidence="1">Membrane</location>
    </subcellularLocation>
</comment>
<evidence type="ECO:0000256" key="1">
    <source>
        <dbReference type="ARBA" id="ARBA00004370"/>
    </source>
</evidence>
<evidence type="ECO:0000256" key="4">
    <source>
        <dbReference type="ARBA" id="ARBA00023136"/>
    </source>
</evidence>
<dbReference type="InterPro" id="IPR039493">
    <property type="entry name" value="TMEM248/TMEM219"/>
</dbReference>
<dbReference type="Pfam" id="PF14940">
    <property type="entry name" value="TMEM219"/>
    <property type="match status" value="1"/>
</dbReference>
<comment type="caution">
    <text evidence="7">The sequence shown here is derived from an EMBL/GenBank/DDBJ whole genome shotgun (WGS) entry which is preliminary data.</text>
</comment>
<sequence length="285" mass="31181">MGKWQPISNLRSYLEYHPPAVIFYLCVVMLSVTFIGFGFYTQTHSVKNPDVTPDWNQFLESIASLRFCLPVNGSGEGEPASVLKERSNGQPGDSVGIVQQSLLVPFVFRGHTEATPSIFSATLFGNQVGVKGEAGKQMFNMSLSSYPDTQTTNSKQSPSGAPLTCLQLRAPESMLPKTPSPADCSGRHDMSSDRVIVRALTMEKDNKNVPPSLHCLSLEFTPDDQLTPFLSQEEKTLVGQHLLLVSATLLVICGLLCFSASLPCSRSRRYHGNDLGLQKEPLLES</sequence>
<evidence type="ECO:0000256" key="3">
    <source>
        <dbReference type="ARBA" id="ARBA00022989"/>
    </source>
</evidence>
<feature type="transmembrane region" description="Helical" evidence="5">
    <location>
        <begin position="242"/>
        <end position="262"/>
    </location>
</feature>
<feature type="transmembrane region" description="Helical" evidence="5">
    <location>
        <begin position="21"/>
        <end position="40"/>
    </location>
</feature>
<dbReference type="EMBL" id="JBHFQA010000022">
    <property type="protein sequence ID" value="KAL2079684.1"/>
    <property type="molecule type" value="Genomic_DNA"/>
</dbReference>
<dbReference type="InterPro" id="IPR039587">
    <property type="entry name" value="TMEM248/TMEM219_dom"/>
</dbReference>
<reference evidence="7 8" key="1">
    <citation type="submission" date="2024-09" db="EMBL/GenBank/DDBJ databases">
        <title>A chromosome-level genome assembly of Gray's grenadier anchovy, Coilia grayii.</title>
        <authorList>
            <person name="Fu Z."/>
        </authorList>
    </citation>
    <scope>NUCLEOTIDE SEQUENCE [LARGE SCALE GENOMIC DNA]</scope>
    <source>
        <strain evidence="7">G4</strain>
        <tissue evidence="7">Muscle</tissue>
    </source>
</reference>
<evidence type="ECO:0000256" key="5">
    <source>
        <dbReference type="SAM" id="Phobius"/>
    </source>
</evidence>
<keyword evidence="3 5" id="KW-1133">Transmembrane helix</keyword>
<evidence type="ECO:0000313" key="7">
    <source>
        <dbReference type="EMBL" id="KAL2079684.1"/>
    </source>
</evidence>
<gene>
    <name evidence="7" type="ORF">ACEWY4_025428</name>
</gene>
<keyword evidence="8" id="KW-1185">Reference proteome</keyword>
<dbReference type="PANTHER" id="PTHR16002:SF6">
    <property type="entry name" value="INSULIN-LIKE GROWTH FACTOR-BINDING PROTEIN 3 RECEPTOR"/>
    <property type="match status" value="1"/>
</dbReference>
<accession>A0ABD1IXQ0</accession>
<feature type="domain" description="TMEM248/TMEM219" evidence="6">
    <location>
        <begin position="10"/>
        <end position="227"/>
    </location>
</feature>
<name>A0ABD1IXQ0_9TELE</name>
<keyword evidence="2 5" id="KW-0812">Transmembrane</keyword>
<organism evidence="7 8">
    <name type="scientific">Coilia grayii</name>
    <name type="common">Gray's grenadier anchovy</name>
    <dbReference type="NCBI Taxonomy" id="363190"/>
    <lineage>
        <taxon>Eukaryota</taxon>
        <taxon>Metazoa</taxon>
        <taxon>Chordata</taxon>
        <taxon>Craniata</taxon>
        <taxon>Vertebrata</taxon>
        <taxon>Euteleostomi</taxon>
        <taxon>Actinopterygii</taxon>
        <taxon>Neopterygii</taxon>
        <taxon>Teleostei</taxon>
        <taxon>Clupei</taxon>
        <taxon>Clupeiformes</taxon>
        <taxon>Clupeoidei</taxon>
        <taxon>Engraulidae</taxon>
        <taxon>Coilinae</taxon>
        <taxon>Coilia</taxon>
    </lineage>
</organism>